<gene>
    <name evidence="13" type="primary">cadA</name>
    <name evidence="13" type="ORF">J7561_06645</name>
</gene>
<dbReference type="Gene3D" id="3.30.70.100">
    <property type="match status" value="1"/>
</dbReference>
<comment type="similarity">
    <text evidence="2 11">Belongs to the cation transport ATPase (P-type) (TC 3.A.3) family. Type IB subfamily.</text>
</comment>
<dbReference type="NCBIfam" id="TIGR01494">
    <property type="entry name" value="ATPase_P-type"/>
    <property type="match status" value="1"/>
</dbReference>
<evidence type="ECO:0000256" key="10">
    <source>
        <dbReference type="ARBA" id="ARBA00023136"/>
    </source>
</evidence>
<feature type="transmembrane region" description="Helical" evidence="11">
    <location>
        <begin position="708"/>
        <end position="728"/>
    </location>
</feature>
<dbReference type="InterPro" id="IPR027256">
    <property type="entry name" value="P-typ_ATPase_IB"/>
</dbReference>
<evidence type="ECO:0000313" key="14">
    <source>
        <dbReference type="Proteomes" id="UP000680020"/>
    </source>
</evidence>
<reference evidence="13" key="1">
    <citation type="submission" date="2021-03" db="EMBL/GenBank/DDBJ databases">
        <title>Identification and antibiotic profiling of Wohlfahrtiimonas chitiniclastica, an underestimated human pathogen.</title>
        <authorList>
            <person name="Kopf A."/>
            <person name="Bunk B."/>
            <person name="Coldewey S."/>
            <person name="Gunzer F."/>
            <person name="Riedel T."/>
            <person name="Schroettner P."/>
        </authorList>
    </citation>
    <scope>NUCLEOTIDE SEQUENCE</scope>
    <source>
        <strain evidence="13">DSM 100917</strain>
    </source>
</reference>
<evidence type="ECO:0000313" key="13">
    <source>
        <dbReference type="EMBL" id="MBS7824881.1"/>
    </source>
</evidence>
<feature type="transmembrane region" description="Helical" evidence="11">
    <location>
        <begin position="132"/>
        <end position="150"/>
    </location>
</feature>
<keyword evidence="7 11" id="KW-0067">ATP-binding</keyword>
<name>A0AB35BZK8_9GAMM</name>
<evidence type="ECO:0000259" key="12">
    <source>
        <dbReference type="PROSITE" id="PS50846"/>
    </source>
</evidence>
<dbReference type="InterPro" id="IPR006121">
    <property type="entry name" value="HMA_dom"/>
</dbReference>
<accession>A0AB35BZK8</accession>
<feature type="transmembrane region" description="Helical" evidence="11">
    <location>
        <begin position="190"/>
        <end position="209"/>
    </location>
</feature>
<dbReference type="FunFam" id="2.70.150.10:FF:000002">
    <property type="entry name" value="Copper-transporting ATPase 1, putative"/>
    <property type="match status" value="1"/>
</dbReference>
<dbReference type="Pfam" id="PF00403">
    <property type="entry name" value="HMA"/>
    <property type="match status" value="1"/>
</dbReference>
<dbReference type="InterPro" id="IPR017969">
    <property type="entry name" value="Heavy-metal-associated_CS"/>
</dbReference>
<keyword evidence="6 11" id="KW-0547">Nucleotide-binding</keyword>
<keyword evidence="9 11" id="KW-1133">Transmembrane helix</keyword>
<evidence type="ECO:0000256" key="3">
    <source>
        <dbReference type="ARBA" id="ARBA00022448"/>
    </source>
</evidence>
<dbReference type="PROSITE" id="PS01229">
    <property type="entry name" value="COF_2"/>
    <property type="match status" value="1"/>
</dbReference>
<dbReference type="Gene3D" id="3.40.50.1000">
    <property type="entry name" value="HAD superfamily/HAD-like"/>
    <property type="match status" value="1"/>
</dbReference>
<feature type="transmembrane region" description="Helical" evidence="11">
    <location>
        <begin position="99"/>
        <end position="120"/>
    </location>
</feature>
<sequence>MTANESIHQVTFAITGMTCTNCSGRIEKILNKKAGIHHAYVNFASEKAMVAFDPTLISPKEIGTFIENAGFGAIVDLKENHAEVEAMHQASLNQLKRELIISALLSAPMVIGMIAMMFNHHAPWVSFVHNPWVQLILTTPIQFFIGARFYKGAYESLVNGSATMDVLVATGTTSAYLLSVYNGFFGNANHLYFEASAVVITLILMGKYLENIAKSKTNSALKKLLDLQPKTALLLLIDGQTKEVPIELIKVNDQILIQPGRNIPADGVVIAGQSAIDESMLTGESLPVDKVIGSALYSGTINRTGTLTAQVTKPSGDSTLARIIALVEAAQGSRAPIQKLADRISAIFVPVVVTIALIALLITWLITQDISTAVIHAVSVLVIACPCALGLATPTAIMVGTGVGARHGILIKNGEALETAAHVNAVVLDKTGTLTEGKPVVISFKDFTSDGSALQILAALEVLSEHPLATAMVNYAKAQGIDPVNVSAFESLTGFGLTGIIDGTRYYVGAKRLMTQQRIDVSEHIDAITALEHQGKTVMMLSSETTLLAIIAVADALKATTPDAIARLQSRGIAVYMMTGDNARTARYIGAKIQLDDAHIFAEVLPEDKANYVKKLQDQGLTVAMIGDGMNDAPALAQANIGIAMGTGTDIAMESADITIMNGDLTNIDRTLQLSQATMHKIRQNLFWAFLYNTIGIPFAAFGLLTPIIAGAAMAMSSVCVLTNSLLLNRKKL</sequence>
<dbReference type="EMBL" id="JAGIBU010000005">
    <property type="protein sequence ID" value="MBS7824881.1"/>
    <property type="molecule type" value="Genomic_DNA"/>
</dbReference>
<dbReference type="SUPFAM" id="SSF81665">
    <property type="entry name" value="Calcium ATPase, transmembrane domain M"/>
    <property type="match status" value="1"/>
</dbReference>
<dbReference type="InterPro" id="IPR036412">
    <property type="entry name" value="HAD-like_sf"/>
</dbReference>
<protein>
    <submittedName>
        <fullName evidence="13">Cadmium-translocating P-type ATPase</fullName>
    </submittedName>
</protein>
<dbReference type="InterPro" id="IPR018303">
    <property type="entry name" value="ATPase_P-typ_P_site"/>
</dbReference>
<keyword evidence="11" id="KW-1003">Cell membrane</keyword>
<dbReference type="SFLD" id="SFLDG00002">
    <property type="entry name" value="C1.7:_P-type_atpase_like"/>
    <property type="match status" value="1"/>
</dbReference>
<evidence type="ECO:0000256" key="1">
    <source>
        <dbReference type="ARBA" id="ARBA00004127"/>
    </source>
</evidence>
<keyword evidence="8" id="KW-1278">Translocase</keyword>
<evidence type="ECO:0000256" key="7">
    <source>
        <dbReference type="ARBA" id="ARBA00022840"/>
    </source>
</evidence>
<feature type="transmembrane region" description="Helical" evidence="11">
    <location>
        <begin position="162"/>
        <end position="184"/>
    </location>
</feature>
<dbReference type="PANTHER" id="PTHR43520:SF8">
    <property type="entry name" value="P-TYPE CU(+) TRANSPORTER"/>
    <property type="match status" value="1"/>
</dbReference>
<comment type="caution">
    <text evidence="13">The sequence shown here is derived from an EMBL/GenBank/DDBJ whole genome shotgun (WGS) entry which is preliminary data.</text>
</comment>
<evidence type="ECO:0000256" key="4">
    <source>
        <dbReference type="ARBA" id="ARBA00022692"/>
    </source>
</evidence>
<dbReference type="SUPFAM" id="SSF55008">
    <property type="entry name" value="HMA, heavy metal-associated domain"/>
    <property type="match status" value="1"/>
</dbReference>
<feature type="transmembrane region" description="Helical" evidence="11">
    <location>
        <begin position="685"/>
        <end position="702"/>
    </location>
</feature>
<dbReference type="PROSITE" id="PS01047">
    <property type="entry name" value="HMA_1"/>
    <property type="match status" value="1"/>
</dbReference>
<keyword evidence="4 11" id="KW-0812">Transmembrane</keyword>
<evidence type="ECO:0000256" key="9">
    <source>
        <dbReference type="ARBA" id="ARBA00022989"/>
    </source>
</evidence>
<evidence type="ECO:0000256" key="6">
    <source>
        <dbReference type="ARBA" id="ARBA00022741"/>
    </source>
</evidence>
<feature type="transmembrane region" description="Helical" evidence="11">
    <location>
        <begin position="344"/>
        <end position="367"/>
    </location>
</feature>
<dbReference type="GO" id="GO:0005886">
    <property type="term" value="C:plasma membrane"/>
    <property type="evidence" value="ECO:0007669"/>
    <property type="project" value="UniProtKB-SubCell"/>
</dbReference>
<dbReference type="RefSeq" id="WP_213404064.1">
    <property type="nucleotide sequence ID" value="NZ_JAGIBT010000006.1"/>
</dbReference>
<feature type="transmembrane region" description="Helical" evidence="11">
    <location>
        <begin position="373"/>
        <end position="392"/>
    </location>
</feature>
<keyword evidence="3" id="KW-0813">Transport</keyword>
<dbReference type="PRINTS" id="PR00119">
    <property type="entry name" value="CATATPASE"/>
</dbReference>
<proteinExistence type="inferred from homology"/>
<dbReference type="InterPro" id="IPR023299">
    <property type="entry name" value="ATPase_P-typ_cyto_dom_N"/>
</dbReference>
<dbReference type="GO" id="GO:0005507">
    <property type="term" value="F:copper ion binding"/>
    <property type="evidence" value="ECO:0007669"/>
    <property type="project" value="TreeGrafter"/>
</dbReference>
<dbReference type="GO" id="GO:0005524">
    <property type="term" value="F:ATP binding"/>
    <property type="evidence" value="ECO:0007669"/>
    <property type="project" value="UniProtKB-UniRule"/>
</dbReference>
<evidence type="ECO:0000256" key="5">
    <source>
        <dbReference type="ARBA" id="ARBA00022723"/>
    </source>
</evidence>
<dbReference type="CDD" id="cd02094">
    <property type="entry name" value="P-type_ATPase_Cu-like"/>
    <property type="match status" value="1"/>
</dbReference>
<dbReference type="NCBIfam" id="TIGR01525">
    <property type="entry name" value="ATPase-IB_hvy"/>
    <property type="match status" value="1"/>
</dbReference>
<dbReference type="InterPro" id="IPR044492">
    <property type="entry name" value="P_typ_ATPase_HD_dom"/>
</dbReference>
<organism evidence="13 14">
    <name type="scientific">Wohlfahrtiimonas chitiniclastica</name>
    <dbReference type="NCBI Taxonomy" id="400946"/>
    <lineage>
        <taxon>Bacteria</taxon>
        <taxon>Pseudomonadati</taxon>
        <taxon>Pseudomonadota</taxon>
        <taxon>Gammaproteobacteria</taxon>
        <taxon>Cardiobacteriales</taxon>
        <taxon>Ignatzschineriaceae</taxon>
        <taxon>Wohlfahrtiimonas</taxon>
    </lineage>
</organism>
<keyword evidence="5 11" id="KW-0479">Metal-binding</keyword>
<dbReference type="PANTHER" id="PTHR43520">
    <property type="entry name" value="ATP7, ISOFORM B"/>
    <property type="match status" value="1"/>
</dbReference>
<dbReference type="InterPro" id="IPR059000">
    <property type="entry name" value="ATPase_P-type_domA"/>
</dbReference>
<evidence type="ECO:0000256" key="2">
    <source>
        <dbReference type="ARBA" id="ARBA00006024"/>
    </source>
</evidence>
<dbReference type="InterPro" id="IPR008250">
    <property type="entry name" value="ATPase_P-typ_transduc_dom_A_sf"/>
</dbReference>
<dbReference type="GO" id="GO:0043682">
    <property type="term" value="F:P-type divalent copper transporter activity"/>
    <property type="evidence" value="ECO:0007669"/>
    <property type="project" value="TreeGrafter"/>
</dbReference>
<dbReference type="Proteomes" id="UP000680020">
    <property type="component" value="Unassembled WGS sequence"/>
</dbReference>
<dbReference type="GO" id="GO:0012505">
    <property type="term" value="C:endomembrane system"/>
    <property type="evidence" value="ECO:0007669"/>
    <property type="project" value="UniProtKB-SubCell"/>
</dbReference>
<dbReference type="NCBIfam" id="TIGR01511">
    <property type="entry name" value="ATPase-IB1_Cu"/>
    <property type="match status" value="1"/>
</dbReference>
<dbReference type="SFLD" id="SFLDF00027">
    <property type="entry name" value="p-type_atpase"/>
    <property type="match status" value="1"/>
</dbReference>
<dbReference type="InterPro" id="IPR001757">
    <property type="entry name" value="P_typ_ATPase"/>
</dbReference>
<dbReference type="FunFam" id="3.30.70.100:FF:000001">
    <property type="entry name" value="ATPase copper transporting beta"/>
    <property type="match status" value="1"/>
</dbReference>
<dbReference type="SUPFAM" id="SSF81653">
    <property type="entry name" value="Calcium ATPase, transduction domain A"/>
    <property type="match status" value="1"/>
</dbReference>
<dbReference type="Gene3D" id="3.40.1110.10">
    <property type="entry name" value="Calcium-transporting ATPase, cytoplasmic domain N"/>
    <property type="match status" value="1"/>
</dbReference>
<evidence type="ECO:0000256" key="11">
    <source>
        <dbReference type="RuleBase" id="RU362081"/>
    </source>
</evidence>
<keyword evidence="10 11" id="KW-0472">Membrane</keyword>
<dbReference type="InterPro" id="IPR023298">
    <property type="entry name" value="ATPase_P-typ_TM_dom_sf"/>
</dbReference>
<dbReference type="InterPro" id="IPR036163">
    <property type="entry name" value="HMA_dom_sf"/>
</dbReference>
<dbReference type="SUPFAM" id="SSF56784">
    <property type="entry name" value="HAD-like"/>
    <property type="match status" value="1"/>
</dbReference>
<feature type="domain" description="HMA" evidence="12">
    <location>
        <begin position="8"/>
        <end position="74"/>
    </location>
</feature>
<dbReference type="GO" id="GO:0016887">
    <property type="term" value="F:ATP hydrolysis activity"/>
    <property type="evidence" value="ECO:0007669"/>
    <property type="project" value="InterPro"/>
</dbReference>
<dbReference type="Gene3D" id="2.70.150.10">
    <property type="entry name" value="Calcium-transporting ATPase, cytoplasmic transduction domain A"/>
    <property type="match status" value="1"/>
</dbReference>
<dbReference type="GO" id="GO:0055070">
    <property type="term" value="P:copper ion homeostasis"/>
    <property type="evidence" value="ECO:0007669"/>
    <property type="project" value="TreeGrafter"/>
</dbReference>
<dbReference type="PRINTS" id="PR00943">
    <property type="entry name" value="CUATPASE"/>
</dbReference>
<dbReference type="PROSITE" id="PS00154">
    <property type="entry name" value="ATPASE_E1_E2"/>
    <property type="match status" value="1"/>
</dbReference>
<dbReference type="Pfam" id="PF00122">
    <property type="entry name" value="E1-E2_ATPase"/>
    <property type="match status" value="1"/>
</dbReference>
<dbReference type="AlphaFoldDB" id="A0AB35BZK8"/>
<evidence type="ECO:0000256" key="8">
    <source>
        <dbReference type="ARBA" id="ARBA00022967"/>
    </source>
</evidence>
<dbReference type="NCBIfam" id="TIGR01512">
    <property type="entry name" value="ATPase-IB2_Cd"/>
    <property type="match status" value="1"/>
</dbReference>
<dbReference type="CDD" id="cd00371">
    <property type="entry name" value="HMA"/>
    <property type="match status" value="1"/>
</dbReference>
<dbReference type="SFLD" id="SFLDS00003">
    <property type="entry name" value="Haloacid_Dehalogenase"/>
    <property type="match status" value="1"/>
</dbReference>
<dbReference type="PROSITE" id="PS50846">
    <property type="entry name" value="HMA_2"/>
    <property type="match status" value="1"/>
</dbReference>
<dbReference type="InterPro" id="IPR023214">
    <property type="entry name" value="HAD_sf"/>
</dbReference>
<comment type="subcellular location">
    <subcellularLocation>
        <location evidence="11">Cell membrane</location>
    </subcellularLocation>
    <subcellularLocation>
        <location evidence="1">Endomembrane system</location>
        <topology evidence="1">Multi-pass membrane protein</topology>
    </subcellularLocation>
</comment>
<dbReference type="Pfam" id="PF00702">
    <property type="entry name" value="Hydrolase"/>
    <property type="match status" value="1"/>
</dbReference>